<dbReference type="PANTHER" id="PTHR10093">
    <property type="entry name" value="IRON-SULFUR CLUSTER ASSEMBLY ENZYME NIFU HOMOLOG"/>
    <property type="match status" value="1"/>
</dbReference>
<dbReference type="CDD" id="cd06664">
    <property type="entry name" value="IscU_like"/>
    <property type="match status" value="1"/>
</dbReference>
<dbReference type="GO" id="GO:0016226">
    <property type="term" value="P:iron-sulfur cluster assembly"/>
    <property type="evidence" value="ECO:0007669"/>
    <property type="project" value="InterPro"/>
</dbReference>
<dbReference type="Proteomes" id="UP000672038">
    <property type="component" value="Chromosome"/>
</dbReference>
<evidence type="ECO:0000259" key="1">
    <source>
        <dbReference type="Pfam" id="PF01592"/>
    </source>
</evidence>
<dbReference type="EMBL" id="CP054393">
    <property type="protein sequence ID" value="QTX03169.1"/>
    <property type="molecule type" value="Genomic_DNA"/>
</dbReference>
<proteinExistence type="predicted"/>
<reference evidence="2" key="1">
    <citation type="submission" date="2020-06" db="EMBL/GenBank/DDBJ databases">
        <title>Complete genome sequence of Candidatus Phytoplasma luffae NCHU2019.</title>
        <authorList>
            <person name="Cho S.-T."/>
            <person name="Tan C.-M."/>
            <person name="Li J.-R."/>
            <person name="Chien Y.-Y."/>
            <person name="Chiu Y.-C."/>
            <person name="Yang J.-Y."/>
            <person name="Kuo C.-H."/>
        </authorList>
    </citation>
    <scope>NUCLEOTIDE SEQUENCE</scope>
    <source>
        <strain evidence="2">NCHU2019</strain>
    </source>
</reference>
<organism evidence="2 3">
    <name type="scientific">Loofah witches'-broom phytoplasma</name>
    <dbReference type="NCBI Taxonomy" id="35773"/>
    <lineage>
        <taxon>Bacteria</taxon>
        <taxon>Bacillati</taxon>
        <taxon>Mycoplasmatota</taxon>
        <taxon>Mollicutes</taxon>
        <taxon>Acholeplasmatales</taxon>
        <taxon>Acholeplasmataceae</taxon>
        <taxon>Candidatus Phytoplasma</taxon>
        <taxon>16SrVIII (Loofah witches'-broom group)</taxon>
    </lineage>
</organism>
<dbReference type="Gene3D" id="3.90.1010.10">
    <property type="match status" value="1"/>
</dbReference>
<sequence length="146" mass="16915">MDQNQIYRKLILKHYKKPQNEGYIEDKRYLISSKSNISCGDSIAIQVYIDNYSIIDIKFTANGCSLLIASASLMTTIIKKQKLMKSLEQINLFLKTLETKDYINPDLNTELKVFELIKNFPSKINCVAMPWQTLLQLLNDINTFQN</sequence>
<dbReference type="NCBIfam" id="TIGR01994">
    <property type="entry name" value="SUF_scaf_2"/>
    <property type="match status" value="1"/>
</dbReference>
<dbReference type="AlphaFoldDB" id="A0A975IMH2"/>
<feature type="domain" description="NIF system FeS cluster assembly NifU N-terminal" evidence="1">
    <location>
        <begin position="7"/>
        <end position="88"/>
    </location>
</feature>
<accession>A0A975IMH2</accession>
<dbReference type="GO" id="GO:0005506">
    <property type="term" value="F:iron ion binding"/>
    <property type="evidence" value="ECO:0007669"/>
    <property type="project" value="InterPro"/>
</dbReference>
<evidence type="ECO:0000313" key="3">
    <source>
        <dbReference type="Proteomes" id="UP000672038"/>
    </source>
</evidence>
<keyword evidence="3" id="KW-1185">Reference proteome</keyword>
<dbReference type="InterPro" id="IPR002871">
    <property type="entry name" value="NIF_FeS_clus_asmbl_NifU_N"/>
</dbReference>
<dbReference type="GO" id="GO:0051536">
    <property type="term" value="F:iron-sulfur cluster binding"/>
    <property type="evidence" value="ECO:0007669"/>
    <property type="project" value="InterPro"/>
</dbReference>
<name>A0A975IMH2_LOWBP</name>
<dbReference type="KEGG" id="pluf:LFWB_6030"/>
<protein>
    <submittedName>
        <fullName evidence="2">SUF system NifU family Fe-S cluster assembly protein</fullName>
    </submittedName>
</protein>
<dbReference type="RefSeq" id="WP_210954596.1">
    <property type="nucleotide sequence ID" value="NZ_CP054393.1"/>
</dbReference>
<dbReference type="SUPFAM" id="SSF82649">
    <property type="entry name" value="SufE/NifU"/>
    <property type="match status" value="1"/>
</dbReference>
<gene>
    <name evidence="2" type="primary">iscU</name>
    <name evidence="2" type="ORF">LFWB_6030</name>
</gene>
<evidence type="ECO:0000313" key="2">
    <source>
        <dbReference type="EMBL" id="QTX03169.1"/>
    </source>
</evidence>
<dbReference type="Pfam" id="PF01592">
    <property type="entry name" value="NifU_N"/>
    <property type="match status" value="1"/>
</dbReference>